<dbReference type="Proteomes" id="UP000002754">
    <property type="component" value="Unassembled WGS sequence"/>
</dbReference>
<organism evidence="1 3">
    <name type="scientific">Alkalihalobacillus alcalophilus ATCC 27647 = CGMCC 1.3604</name>
    <dbReference type="NCBI Taxonomy" id="1218173"/>
    <lineage>
        <taxon>Bacteria</taxon>
        <taxon>Bacillati</taxon>
        <taxon>Bacillota</taxon>
        <taxon>Bacilli</taxon>
        <taxon>Bacillales</taxon>
        <taxon>Bacillaceae</taxon>
        <taxon>Alkalihalobacillus</taxon>
    </lineage>
</organism>
<evidence type="ECO:0000313" key="4">
    <source>
        <dbReference type="Proteomes" id="UP000297014"/>
    </source>
</evidence>
<evidence type="ECO:0000313" key="1">
    <source>
        <dbReference type="EMBL" id="KGA96743.1"/>
    </source>
</evidence>
<protein>
    <submittedName>
        <fullName evidence="1">Uncharacterized protein</fullName>
    </submittedName>
</protein>
<dbReference type="AlphaFoldDB" id="A0A094WLG0"/>
<name>A0A094WLG0_ALKAL</name>
<dbReference type="Proteomes" id="UP000297014">
    <property type="component" value="Unassembled WGS sequence"/>
</dbReference>
<proteinExistence type="predicted"/>
<gene>
    <name evidence="2" type="ORF">AJ85_16885</name>
    <name evidence="1" type="ORF">BALCAV_0214390</name>
</gene>
<sequence length="120" mass="13984">MEEVENVDLFQPDHDEVMPQLEHNERQEFIIKETNLKKSYIQMVSHYLSNDRYKESVMCLVVPSASTLLGTEKNVLPSGANLTVEIEPGVYFYANFSTEMRERAVQKFAQQINIEIEVLW</sequence>
<reference evidence="2 4" key="2">
    <citation type="submission" date="2014-01" db="EMBL/GenBank/DDBJ databases">
        <title>Draft genome sequencing of Bacillus alcalophilus CGMCC 1.3604.</title>
        <authorList>
            <person name="Yang J."/>
            <person name="Diao L."/>
            <person name="Yang S."/>
        </authorList>
    </citation>
    <scope>NUCLEOTIDE SEQUENCE [LARGE SCALE GENOMIC DNA]</scope>
    <source>
        <strain evidence="2 4">CGMCC 1.3604</strain>
    </source>
</reference>
<dbReference type="RefSeq" id="WP_003322223.1">
    <property type="nucleotide sequence ID" value="NZ_ALPT02000048.1"/>
</dbReference>
<dbReference type="EMBL" id="ALPT02000048">
    <property type="protein sequence ID" value="KGA96743.1"/>
    <property type="molecule type" value="Genomic_DNA"/>
</dbReference>
<comment type="caution">
    <text evidence="1">The sequence shown here is derived from an EMBL/GenBank/DDBJ whole genome shotgun (WGS) entry which is preliminary data.</text>
</comment>
<accession>A0A094WLG0</accession>
<keyword evidence="3" id="KW-1185">Reference proteome</keyword>
<evidence type="ECO:0000313" key="3">
    <source>
        <dbReference type="Proteomes" id="UP000002754"/>
    </source>
</evidence>
<evidence type="ECO:0000313" key="2">
    <source>
        <dbReference type="EMBL" id="THG92119.1"/>
    </source>
</evidence>
<dbReference type="EMBL" id="JALP01000019">
    <property type="protein sequence ID" value="THG92119.1"/>
    <property type="molecule type" value="Genomic_DNA"/>
</dbReference>
<reference evidence="1 3" key="1">
    <citation type="journal article" date="2014" name="Genome Announc.">
        <title>Draft Genome Sequence of Bacillus alcalophilus AV1934, a Classic Alkaliphile Isolated from Human Feces in 1934.</title>
        <authorList>
            <person name="Attie O."/>
            <person name="Jayaprakash A."/>
            <person name="Shah H."/>
            <person name="Paulsen I.T."/>
            <person name="Morino M."/>
            <person name="Takahashi Y."/>
            <person name="Narumi I."/>
            <person name="Sachidanandam R."/>
            <person name="Satoh K."/>
            <person name="Ito M."/>
            <person name="Krulwich T.A."/>
        </authorList>
    </citation>
    <scope>NUCLEOTIDE SEQUENCE [LARGE SCALE GENOMIC DNA]</scope>
    <source>
        <strain evidence="1 3">AV1934</strain>
    </source>
</reference>